<reference evidence="2" key="1">
    <citation type="journal article" date="2019" name="Int. J. Syst. Evol. Microbiol.">
        <title>The Global Catalogue of Microorganisms (GCM) 10K type strain sequencing project: providing services to taxonomists for standard genome sequencing and annotation.</title>
        <authorList>
            <consortium name="The Broad Institute Genomics Platform"/>
            <consortium name="The Broad Institute Genome Sequencing Center for Infectious Disease"/>
            <person name="Wu L."/>
            <person name="Ma J."/>
        </authorList>
    </citation>
    <scope>NUCLEOTIDE SEQUENCE [LARGE SCALE GENOMIC DNA]</scope>
    <source>
        <strain evidence="2">JCM 18055</strain>
    </source>
</reference>
<dbReference type="EMBL" id="BAABIC010000016">
    <property type="protein sequence ID" value="GAA4701151.1"/>
    <property type="molecule type" value="Genomic_DNA"/>
</dbReference>
<comment type="caution">
    <text evidence="1">The sequence shown here is derived from an EMBL/GenBank/DDBJ whole genome shotgun (WGS) entry which is preliminary data.</text>
</comment>
<gene>
    <name evidence="1" type="ORF">GCM10023215_45030</name>
</gene>
<proteinExistence type="predicted"/>
<name>A0ABP8X657_9PSEU</name>
<evidence type="ECO:0000313" key="2">
    <source>
        <dbReference type="Proteomes" id="UP001500325"/>
    </source>
</evidence>
<evidence type="ECO:0000313" key="1">
    <source>
        <dbReference type="EMBL" id="GAA4701151.1"/>
    </source>
</evidence>
<organism evidence="1 2">
    <name type="scientific">Pseudonocardia yuanmonensis</name>
    <dbReference type="NCBI Taxonomy" id="1095914"/>
    <lineage>
        <taxon>Bacteria</taxon>
        <taxon>Bacillati</taxon>
        <taxon>Actinomycetota</taxon>
        <taxon>Actinomycetes</taxon>
        <taxon>Pseudonocardiales</taxon>
        <taxon>Pseudonocardiaceae</taxon>
        <taxon>Pseudonocardia</taxon>
    </lineage>
</organism>
<dbReference type="Proteomes" id="UP001500325">
    <property type="component" value="Unassembled WGS sequence"/>
</dbReference>
<keyword evidence="2" id="KW-1185">Reference proteome</keyword>
<accession>A0ABP8X657</accession>
<sequence>MRSIYQGDGRPDAPLREVLRVQNTVDLLVPWSEWPGSGVPRTATVTITTVQAKRKTGLQAILRVLVK</sequence>
<protein>
    <submittedName>
        <fullName evidence="1">Uncharacterized protein</fullName>
    </submittedName>
</protein>